<dbReference type="InterPro" id="IPR001926">
    <property type="entry name" value="TrpB-like_PALP"/>
</dbReference>
<evidence type="ECO:0000313" key="2">
    <source>
        <dbReference type="EMBL" id="GAH17601.1"/>
    </source>
</evidence>
<feature type="domain" description="Tryptophan synthase beta chain-like PALP" evidence="1">
    <location>
        <begin position="1"/>
        <end position="125"/>
    </location>
</feature>
<feature type="non-terminal residue" evidence="2">
    <location>
        <position position="1"/>
    </location>
</feature>
<dbReference type="Gene3D" id="3.40.50.1100">
    <property type="match status" value="1"/>
</dbReference>
<evidence type="ECO:0000259" key="1">
    <source>
        <dbReference type="Pfam" id="PF00291"/>
    </source>
</evidence>
<accession>X1D9Z4</accession>
<gene>
    <name evidence="2" type="ORF">S01H4_57076</name>
</gene>
<proteinExistence type="predicted"/>
<dbReference type="InterPro" id="IPR036052">
    <property type="entry name" value="TrpB-like_PALP_sf"/>
</dbReference>
<dbReference type="InterPro" id="IPR050214">
    <property type="entry name" value="Cys_Synth/Cystath_Beta-Synth"/>
</dbReference>
<dbReference type="AlphaFoldDB" id="X1D9Z4"/>
<protein>
    <recommendedName>
        <fullName evidence="1">Tryptophan synthase beta chain-like PALP domain-containing protein</fullName>
    </recommendedName>
</protein>
<dbReference type="EMBL" id="BART01033158">
    <property type="protein sequence ID" value="GAH17601.1"/>
    <property type="molecule type" value="Genomic_DNA"/>
</dbReference>
<sequence length="147" mass="15678">ILQQTGGNVSHFVAGLGTSGTFTGVTHYMRQYNPGVQVIAGQPDSPLHGLEGLKHMGTAIKPAIYNQGLPDHTVEVQTETAYQMVKTLAQEEGLFVGVSSGAAAVAALKVAKRLDEGLIVTVFPDAGFKYLSEKALWEEEVNSSEFD</sequence>
<dbReference type="PANTHER" id="PTHR10314">
    <property type="entry name" value="CYSTATHIONINE BETA-SYNTHASE"/>
    <property type="match status" value="1"/>
</dbReference>
<reference evidence="2" key="1">
    <citation type="journal article" date="2014" name="Front. Microbiol.">
        <title>High frequency of phylogenetically diverse reductive dehalogenase-homologous genes in deep subseafloor sedimentary metagenomes.</title>
        <authorList>
            <person name="Kawai M."/>
            <person name="Futagami T."/>
            <person name="Toyoda A."/>
            <person name="Takaki Y."/>
            <person name="Nishi S."/>
            <person name="Hori S."/>
            <person name="Arai W."/>
            <person name="Tsubouchi T."/>
            <person name="Morono Y."/>
            <person name="Uchiyama I."/>
            <person name="Ito T."/>
            <person name="Fujiyama A."/>
            <person name="Inagaki F."/>
            <person name="Takami H."/>
        </authorList>
    </citation>
    <scope>NUCLEOTIDE SEQUENCE</scope>
    <source>
        <strain evidence="2">Expedition CK06-06</strain>
    </source>
</reference>
<comment type="caution">
    <text evidence="2">The sequence shown here is derived from an EMBL/GenBank/DDBJ whole genome shotgun (WGS) entry which is preliminary data.</text>
</comment>
<dbReference type="SUPFAM" id="SSF53686">
    <property type="entry name" value="Tryptophan synthase beta subunit-like PLP-dependent enzymes"/>
    <property type="match status" value="1"/>
</dbReference>
<organism evidence="2">
    <name type="scientific">marine sediment metagenome</name>
    <dbReference type="NCBI Taxonomy" id="412755"/>
    <lineage>
        <taxon>unclassified sequences</taxon>
        <taxon>metagenomes</taxon>
        <taxon>ecological metagenomes</taxon>
    </lineage>
</organism>
<dbReference type="Pfam" id="PF00291">
    <property type="entry name" value="PALP"/>
    <property type="match status" value="1"/>
</dbReference>
<name>X1D9Z4_9ZZZZ</name>